<comment type="caution">
    <text evidence="1">The sequence shown here is derived from an EMBL/GenBank/DDBJ whole genome shotgun (WGS) entry which is preliminary data.</text>
</comment>
<evidence type="ECO:0000313" key="1">
    <source>
        <dbReference type="EMBL" id="OUC76713.1"/>
    </source>
</evidence>
<name>A0A243Q5K7_9ACTN</name>
<dbReference type="AlphaFoldDB" id="A0A243Q5K7"/>
<sequence length="140" mass="15390">MSDTLDAALADITATTGLVFTRTTFGAQRSGHLAYTRTRDAVVMIDNDWQALTDNGAGVFAPSNPRWTPVHPIVIAVYEGGDLTRLPLAEVSTRRADIAVLPHLLDQALELADRARRECGHFLGYDYDGRGDTTRRHQVI</sequence>
<gene>
    <name evidence="1" type="ORF">CA982_20945</name>
</gene>
<organism evidence="1 2">
    <name type="scientific">Gordonia lacunae</name>
    <dbReference type="NCBI Taxonomy" id="417102"/>
    <lineage>
        <taxon>Bacteria</taxon>
        <taxon>Bacillati</taxon>
        <taxon>Actinomycetota</taxon>
        <taxon>Actinomycetes</taxon>
        <taxon>Mycobacteriales</taxon>
        <taxon>Gordoniaceae</taxon>
        <taxon>Gordonia</taxon>
    </lineage>
</organism>
<dbReference type="Proteomes" id="UP000194632">
    <property type="component" value="Unassembled WGS sequence"/>
</dbReference>
<dbReference type="RefSeq" id="WP_014928899.1">
    <property type="nucleotide sequence ID" value="NZ_NGFO01000029.1"/>
</dbReference>
<evidence type="ECO:0000313" key="2">
    <source>
        <dbReference type="Proteomes" id="UP000194632"/>
    </source>
</evidence>
<dbReference type="EMBL" id="NGFO01000029">
    <property type="protein sequence ID" value="OUC76713.1"/>
    <property type="molecule type" value="Genomic_DNA"/>
</dbReference>
<protein>
    <submittedName>
        <fullName evidence="1">Uncharacterized protein</fullName>
    </submittedName>
</protein>
<keyword evidence="2" id="KW-1185">Reference proteome</keyword>
<dbReference type="OrthoDB" id="4375726at2"/>
<dbReference type="STRING" id="417102.CA982_20945"/>
<accession>A0A243Q5K7</accession>
<reference evidence="1 2" key="1">
    <citation type="submission" date="2017-05" db="EMBL/GenBank/DDBJ databases">
        <title>Biotechnological potential of actinobacteria isolated from South African environments.</title>
        <authorList>
            <person name="Le Roes-Hill M."/>
            <person name="Prins A."/>
            <person name="Durrell K.A."/>
        </authorList>
    </citation>
    <scope>NUCLEOTIDE SEQUENCE [LARGE SCALE GENOMIC DNA]</scope>
    <source>
        <strain evidence="1">BS2</strain>
    </source>
</reference>
<proteinExistence type="predicted"/>